<feature type="transmembrane region" description="Helical" evidence="1">
    <location>
        <begin position="319"/>
        <end position="345"/>
    </location>
</feature>
<gene>
    <name evidence="2" type="ORF">CLUMA_CG007892</name>
</gene>
<keyword evidence="3" id="KW-1185">Reference proteome</keyword>
<dbReference type="AlphaFoldDB" id="A0A1J1I216"/>
<feature type="transmembrane region" description="Helical" evidence="1">
    <location>
        <begin position="151"/>
        <end position="172"/>
    </location>
</feature>
<feature type="transmembrane region" description="Helical" evidence="1">
    <location>
        <begin position="60"/>
        <end position="83"/>
    </location>
</feature>
<reference evidence="2 3" key="1">
    <citation type="submission" date="2015-04" db="EMBL/GenBank/DDBJ databases">
        <authorList>
            <person name="Syromyatnikov M.Y."/>
            <person name="Popov V.N."/>
        </authorList>
    </citation>
    <scope>NUCLEOTIDE SEQUENCE [LARGE SCALE GENOMIC DNA]</scope>
</reference>
<sequence length="348" mass="40316">MVAEIIPSPFILRFLKVFGLVPLRVKKFQMWLYSFMCLGIYFVCFGVFALFMMIAGYDALSIRGVVMFVGWPLAFLAIFSSVFKSVFKAESKLLLIDTFQEFDDILKAHFSITFDTNKYKGRLEKYFVSIISVTVISIVYMAISISLKRLLFYICVMFLFMSILLESFHIFIHLKVIEERFKVLSNIKLSEIVQENSTSIKLLNLYKKLVLSMHEATKLTNAYFNPSLQFLLFFLYYMILRSFLWIGLGFFKSQVLSIAQSLIHILPNTILIGLLGQVDHNTKQHIDKIKSNLICLKHPRNYNEDILLFLLKRKFSITLVGFSSISNITAALCSFIVIVFQFLIIEEN</sequence>
<organism evidence="2 3">
    <name type="scientific">Clunio marinus</name>
    <dbReference type="NCBI Taxonomy" id="568069"/>
    <lineage>
        <taxon>Eukaryota</taxon>
        <taxon>Metazoa</taxon>
        <taxon>Ecdysozoa</taxon>
        <taxon>Arthropoda</taxon>
        <taxon>Hexapoda</taxon>
        <taxon>Insecta</taxon>
        <taxon>Pterygota</taxon>
        <taxon>Neoptera</taxon>
        <taxon>Endopterygota</taxon>
        <taxon>Diptera</taxon>
        <taxon>Nematocera</taxon>
        <taxon>Chironomoidea</taxon>
        <taxon>Chironomidae</taxon>
        <taxon>Clunio</taxon>
    </lineage>
</organism>
<evidence type="ECO:0000313" key="3">
    <source>
        <dbReference type="Proteomes" id="UP000183832"/>
    </source>
</evidence>
<feature type="transmembrane region" description="Helical" evidence="1">
    <location>
        <begin position="126"/>
        <end position="145"/>
    </location>
</feature>
<evidence type="ECO:0000313" key="2">
    <source>
        <dbReference type="EMBL" id="CRK94383.1"/>
    </source>
</evidence>
<keyword evidence="1" id="KW-0812">Transmembrane</keyword>
<proteinExistence type="predicted"/>
<evidence type="ECO:0000256" key="1">
    <source>
        <dbReference type="SAM" id="Phobius"/>
    </source>
</evidence>
<feature type="transmembrane region" description="Helical" evidence="1">
    <location>
        <begin position="30"/>
        <end position="54"/>
    </location>
</feature>
<feature type="transmembrane region" description="Helical" evidence="1">
    <location>
        <begin position="230"/>
        <end position="251"/>
    </location>
</feature>
<dbReference type="Proteomes" id="UP000183832">
    <property type="component" value="Unassembled WGS sequence"/>
</dbReference>
<keyword evidence="1" id="KW-0472">Membrane</keyword>
<name>A0A1J1I216_9DIPT</name>
<keyword evidence="1" id="KW-1133">Transmembrane helix</keyword>
<dbReference type="EMBL" id="CVRI01000038">
    <property type="protein sequence ID" value="CRK94383.1"/>
    <property type="molecule type" value="Genomic_DNA"/>
</dbReference>
<feature type="transmembrane region" description="Helical" evidence="1">
    <location>
        <begin position="257"/>
        <end position="276"/>
    </location>
</feature>
<protein>
    <submittedName>
        <fullName evidence="2">CLUMA_CG007892, isoform A</fullName>
    </submittedName>
</protein>
<accession>A0A1J1I216</accession>